<reference evidence="1 2" key="1">
    <citation type="journal article" date="2015" name="Nature">
        <title>rRNA introns, odd ribosomes, and small enigmatic genomes across a large radiation of phyla.</title>
        <authorList>
            <person name="Brown C.T."/>
            <person name="Hug L.A."/>
            <person name="Thomas B.C."/>
            <person name="Sharon I."/>
            <person name="Castelle C.J."/>
            <person name="Singh A."/>
            <person name="Wilkins M.J."/>
            <person name="Williams K.H."/>
            <person name="Banfield J.F."/>
        </authorList>
    </citation>
    <scope>NUCLEOTIDE SEQUENCE [LARGE SCALE GENOMIC DNA]</scope>
</reference>
<dbReference type="Proteomes" id="UP000034273">
    <property type="component" value="Unassembled WGS sequence"/>
</dbReference>
<protein>
    <submittedName>
        <fullName evidence="1">Uncharacterized protein</fullName>
    </submittedName>
</protein>
<sequence length="40" mass="4664">MSQYPYSFTIVKNKDIRIFDFDILSVVLLTNIAAWKLSIV</sequence>
<dbReference type="STRING" id="1618671.UY67_C0010G0015"/>
<proteinExistence type="predicted"/>
<evidence type="ECO:0000313" key="1">
    <source>
        <dbReference type="EMBL" id="KKW24126.1"/>
    </source>
</evidence>
<accession>A0A0G1WZG6</accession>
<comment type="caution">
    <text evidence="1">The sequence shown here is derived from an EMBL/GenBank/DDBJ whole genome shotgun (WGS) entry which is preliminary data.</text>
</comment>
<organism evidence="1 2">
    <name type="scientific">Candidatus Kaiserbacteria bacterium GW2011_GWA2_52_12</name>
    <dbReference type="NCBI Taxonomy" id="1618671"/>
    <lineage>
        <taxon>Bacteria</taxon>
        <taxon>Candidatus Kaiseribacteriota</taxon>
    </lineage>
</organism>
<gene>
    <name evidence="1" type="ORF">UY67_C0010G0015</name>
</gene>
<evidence type="ECO:0000313" key="2">
    <source>
        <dbReference type="Proteomes" id="UP000034273"/>
    </source>
</evidence>
<dbReference type="AlphaFoldDB" id="A0A0G1WZG6"/>
<name>A0A0G1WZG6_9BACT</name>
<dbReference type="EMBL" id="LCQW01000010">
    <property type="protein sequence ID" value="KKW24126.1"/>
    <property type="molecule type" value="Genomic_DNA"/>
</dbReference>